<feature type="compositionally biased region" description="Polar residues" evidence="1">
    <location>
        <begin position="47"/>
        <end position="64"/>
    </location>
</feature>
<dbReference type="EMBL" id="JBEDUW010000006">
    <property type="protein sequence ID" value="KAK9921962.1"/>
    <property type="molecule type" value="Genomic_DNA"/>
</dbReference>
<feature type="region of interest" description="Disordered" evidence="1">
    <location>
        <begin position="43"/>
        <end position="64"/>
    </location>
</feature>
<gene>
    <name evidence="2" type="ORF">M0R45_030454</name>
</gene>
<evidence type="ECO:0000256" key="1">
    <source>
        <dbReference type="SAM" id="MobiDB-lite"/>
    </source>
</evidence>
<dbReference type="AlphaFoldDB" id="A0AAW1WF78"/>
<reference evidence="2 3" key="1">
    <citation type="journal article" date="2023" name="G3 (Bethesda)">
        <title>A chromosome-length genome assembly and annotation of blackberry (Rubus argutus, cv. 'Hillquist').</title>
        <authorList>
            <person name="Bruna T."/>
            <person name="Aryal R."/>
            <person name="Dudchenko O."/>
            <person name="Sargent D.J."/>
            <person name="Mead D."/>
            <person name="Buti M."/>
            <person name="Cavallini A."/>
            <person name="Hytonen T."/>
            <person name="Andres J."/>
            <person name="Pham M."/>
            <person name="Weisz D."/>
            <person name="Mascagni F."/>
            <person name="Usai G."/>
            <person name="Natali L."/>
            <person name="Bassil N."/>
            <person name="Fernandez G.E."/>
            <person name="Lomsadze A."/>
            <person name="Armour M."/>
            <person name="Olukolu B."/>
            <person name="Poorten T."/>
            <person name="Britton C."/>
            <person name="Davik J."/>
            <person name="Ashrafi H."/>
            <person name="Aiden E.L."/>
            <person name="Borodovsky M."/>
            <person name="Worthington M."/>
        </authorList>
    </citation>
    <scope>NUCLEOTIDE SEQUENCE [LARGE SCALE GENOMIC DNA]</scope>
    <source>
        <strain evidence="2">PI 553951</strain>
    </source>
</reference>
<sequence>MKAVGDLSNSGKLGMAEASQNQLSVTFVGKGDVCKPQWTPELGSSEVHASNSSKPSMTDQASLKQPSVIHNYKCKFVMTKEERARQRFMRNRGKCRRLYDFEPKCIPDKLLFHPSPKRRTSWEHSRILRFRTSSSLPDPCFTSSLNFHYDMMVREEPESPTH</sequence>
<comment type="caution">
    <text evidence="2">The sequence shown here is derived from an EMBL/GenBank/DDBJ whole genome shotgun (WGS) entry which is preliminary data.</text>
</comment>
<accession>A0AAW1WF78</accession>
<dbReference type="Proteomes" id="UP001457282">
    <property type="component" value="Unassembled WGS sequence"/>
</dbReference>
<evidence type="ECO:0000313" key="2">
    <source>
        <dbReference type="EMBL" id="KAK9921962.1"/>
    </source>
</evidence>
<keyword evidence="3" id="KW-1185">Reference proteome</keyword>
<protein>
    <submittedName>
        <fullName evidence="2">Uncharacterized protein</fullName>
    </submittedName>
</protein>
<organism evidence="2 3">
    <name type="scientific">Rubus argutus</name>
    <name type="common">Southern blackberry</name>
    <dbReference type="NCBI Taxonomy" id="59490"/>
    <lineage>
        <taxon>Eukaryota</taxon>
        <taxon>Viridiplantae</taxon>
        <taxon>Streptophyta</taxon>
        <taxon>Embryophyta</taxon>
        <taxon>Tracheophyta</taxon>
        <taxon>Spermatophyta</taxon>
        <taxon>Magnoliopsida</taxon>
        <taxon>eudicotyledons</taxon>
        <taxon>Gunneridae</taxon>
        <taxon>Pentapetalae</taxon>
        <taxon>rosids</taxon>
        <taxon>fabids</taxon>
        <taxon>Rosales</taxon>
        <taxon>Rosaceae</taxon>
        <taxon>Rosoideae</taxon>
        <taxon>Rosoideae incertae sedis</taxon>
        <taxon>Rubus</taxon>
    </lineage>
</organism>
<name>A0AAW1WF78_RUBAR</name>
<evidence type="ECO:0000313" key="3">
    <source>
        <dbReference type="Proteomes" id="UP001457282"/>
    </source>
</evidence>
<proteinExistence type="predicted"/>